<keyword evidence="14" id="KW-0010">Activator</keyword>
<dbReference type="InterPro" id="IPR014756">
    <property type="entry name" value="Ig_E-set"/>
</dbReference>
<evidence type="ECO:0000256" key="7">
    <source>
        <dbReference type="ARBA" id="ARBA00022553"/>
    </source>
</evidence>
<keyword evidence="7" id="KW-0597">Phosphoprotein</keyword>
<keyword evidence="9" id="KW-0013">ADP-ribosylation</keyword>
<keyword evidence="10" id="KW-0832">Ubl conjugation</keyword>
<dbReference type="GO" id="GO:0000978">
    <property type="term" value="F:RNA polymerase II cis-regulatory region sequence-specific DNA binding"/>
    <property type="evidence" value="ECO:0007669"/>
    <property type="project" value="TreeGrafter"/>
</dbReference>
<dbReference type="GO" id="GO:0048731">
    <property type="term" value="P:system development"/>
    <property type="evidence" value="ECO:0007669"/>
    <property type="project" value="UniProtKB-ARBA"/>
</dbReference>
<keyword evidence="15" id="KW-0804">Transcription</keyword>
<dbReference type="InterPro" id="IPR037059">
    <property type="entry name" value="RHD_DNA_bind_dom_sf"/>
</dbReference>
<keyword evidence="12" id="KW-0805">Transcription regulation</keyword>
<comment type="function">
    <text evidence="17">Transcription factor involved, among others, in the transcriptional regulation of osmoprotective and inflammatory genes. Binds the DNA consensus sequence 5'-[ACT][AG]TGGAAA[CAT]A[TA][ATC][CA][ATG][GT][GAC][CG][CT]-3'. Mediates the transcriptional response to hypertonicity. Positively regulates the transcription of LCN2 and S100A4 genes; optimal transactivation of these genes requires the presence of DDX5/DDX17. Also involved in the DNA damage response by preventing formation of R-loops; R-loops are composed of a DNA:RNA hybrid and the associated non-template single-stranded DNA.</text>
</comment>
<evidence type="ECO:0000256" key="6">
    <source>
        <dbReference type="ARBA" id="ARBA00022499"/>
    </source>
</evidence>
<keyword evidence="5" id="KW-0963">Cytoplasm</keyword>
<keyword evidence="4" id="KW-0158">Chromosome</keyword>
<evidence type="ECO:0000256" key="14">
    <source>
        <dbReference type="ARBA" id="ARBA00023159"/>
    </source>
</evidence>
<dbReference type="PRINTS" id="PR01789">
    <property type="entry name" value="NUCFACTORATC"/>
</dbReference>
<dbReference type="InterPro" id="IPR008366">
    <property type="entry name" value="NFAT"/>
</dbReference>
<organism evidence="23">
    <name type="scientific">Clastoptera arizonana</name>
    <name type="common">Arizona spittle bug</name>
    <dbReference type="NCBI Taxonomy" id="38151"/>
    <lineage>
        <taxon>Eukaryota</taxon>
        <taxon>Metazoa</taxon>
        <taxon>Ecdysozoa</taxon>
        <taxon>Arthropoda</taxon>
        <taxon>Hexapoda</taxon>
        <taxon>Insecta</taxon>
        <taxon>Pterygota</taxon>
        <taxon>Neoptera</taxon>
        <taxon>Paraneoptera</taxon>
        <taxon>Hemiptera</taxon>
        <taxon>Auchenorrhyncha</taxon>
        <taxon>Cercopoidea</taxon>
        <taxon>Clastopteridae</taxon>
        <taxon>Clastoptera</taxon>
    </lineage>
</organism>
<feature type="region of interest" description="Disordered" evidence="21">
    <location>
        <begin position="48"/>
        <end position="73"/>
    </location>
</feature>
<comment type="subunit">
    <text evidence="18">Homodimer when bound to DNA, completely encircles its DNA target. Interacts with CIDEC; this interaction is direct and retains NFAT5 in the cytoplasm. Does not bind with Fos and Jun transcription factors. Interacts with DDX5 and DDX17; this interaction leads to DDX5/DDX17 recruitment to LNC2 and S100A4 promoters and NFAT5-mediated DDX5/DDX17-enhanced transactivation.</text>
</comment>
<proteinExistence type="predicted"/>
<feature type="region of interest" description="Disordered" evidence="21">
    <location>
        <begin position="487"/>
        <end position="506"/>
    </location>
</feature>
<keyword evidence="6" id="KW-1017">Isopeptide bond</keyword>
<evidence type="ECO:0000256" key="21">
    <source>
        <dbReference type="SAM" id="MobiDB-lite"/>
    </source>
</evidence>
<evidence type="ECO:0000256" key="2">
    <source>
        <dbReference type="ARBA" id="ARBA00004286"/>
    </source>
</evidence>
<dbReference type="SUPFAM" id="SSF49417">
    <property type="entry name" value="p53-like transcription factors"/>
    <property type="match status" value="1"/>
</dbReference>
<dbReference type="GO" id="GO:0045944">
    <property type="term" value="P:positive regulation of transcription by RNA polymerase II"/>
    <property type="evidence" value="ECO:0007669"/>
    <property type="project" value="UniProtKB-ARBA"/>
</dbReference>
<dbReference type="GO" id="GO:0005737">
    <property type="term" value="C:cytoplasm"/>
    <property type="evidence" value="ECO:0007669"/>
    <property type="project" value="UniProtKB-SubCell"/>
</dbReference>
<evidence type="ECO:0000256" key="4">
    <source>
        <dbReference type="ARBA" id="ARBA00022454"/>
    </source>
</evidence>
<dbReference type="AlphaFoldDB" id="A0A1B6BWQ8"/>
<dbReference type="GO" id="GO:1902531">
    <property type="term" value="P:regulation of intracellular signal transduction"/>
    <property type="evidence" value="ECO:0007669"/>
    <property type="project" value="UniProtKB-ARBA"/>
</dbReference>
<dbReference type="GO" id="GO:0010467">
    <property type="term" value="P:gene expression"/>
    <property type="evidence" value="ECO:0007669"/>
    <property type="project" value="UniProtKB-ARBA"/>
</dbReference>
<evidence type="ECO:0000256" key="15">
    <source>
        <dbReference type="ARBA" id="ARBA00023163"/>
    </source>
</evidence>
<feature type="domain" description="RHD" evidence="22">
    <location>
        <begin position="215"/>
        <end position="386"/>
    </location>
</feature>
<accession>A0A1B6BWQ8</accession>
<dbReference type="Gene3D" id="2.60.40.340">
    <property type="entry name" value="Rel homology domain (RHD), DNA-binding domain"/>
    <property type="match status" value="1"/>
</dbReference>
<dbReference type="InterPro" id="IPR002909">
    <property type="entry name" value="IPT_dom"/>
</dbReference>
<dbReference type="GO" id="GO:0005694">
    <property type="term" value="C:chromosome"/>
    <property type="evidence" value="ECO:0007669"/>
    <property type="project" value="UniProtKB-SubCell"/>
</dbReference>
<dbReference type="FunFam" id="2.60.40.340:FF:000002">
    <property type="entry name" value="Nuclear factor of activated T-cells 5, tonicity-responsive"/>
    <property type="match status" value="1"/>
</dbReference>
<dbReference type="Gene3D" id="2.60.40.10">
    <property type="entry name" value="Immunoglobulins"/>
    <property type="match status" value="1"/>
</dbReference>
<gene>
    <name evidence="23" type="ORF">g.19858</name>
</gene>
<evidence type="ECO:0000256" key="13">
    <source>
        <dbReference type="ARBA" id="ARBA00023125"/>
    </source>
</evidence>
<dbReference type="FunFam" id="2.60.40.10:FF:000174">
    <property type="entry name" value="Nuclear factor of activated T-cells 5, tonicity-responsive"/>
    <property type="match status" value="1"/>
</dbReference>
<evidence type="ECO:0000256" key="17">
    <source>
        <dbReference type="ARBA" id="ARBA00055141"/>
    </source>
</evidence>
<evidence type="ECO:0000256" key="19">
    <source>
        <dbReference type="ARBA" id="ARBA00072227"/>
    </source>
</evidence>
<protein>
    <recommendedName>
        <fullName evidence="19">Nuclear factor of activated T-cells 5</fullName>
    </recommendedName>
    <alternativeName>
        <fullName evidence="20">T-cell transcription factor NFAT5</fullName>
    </alternativeName>
</protein>
<dbReference type="Pfam" id="PF00554">
    <property type="entry name" value="RHD_DNA_bind"/>
    <property type="match status" value="1"/>
</dbReference>
<evidence type="ECO:0000256" key="3">
    <source>
        <dbReference type="ARBA" id="ARBA00004496"/>
    </source>
</evidence>
<dbReference type="EMBL" id="GEDC01031590">
    <property type="protein sequence ID" value="JAS05708.1"/>
    <property type="molecule type" value="Transcribed_RNA"/>
</dbReference>
<dbReference type="GO" id="GO:0005634">
    <property type="term" value="C:nucleus"/>
    <property type="evidence" value="ECO:0007669"/>
    <property type="project" value="UniProtKB-SubCell"/>
</dbReference>
<dbReference type="InterPro" id="IPR013783">
    <property type="entry name" value="Ig-like_fold"/>
</dbReference>
<evidence type="ECO:0000256" key="1">
    <source>
        <dbReference type="ARBA" id="ARBA00004123"/>
    </source>
</evidence>
<evidence type="ECO:0000256" key="5">
    <source>
        <dbReference type="ARBA" id="ARBA00022490"/>
    </source>
</evidence>
<dbReference type="PANTHER" id="PTHR12533:SF7">
    <property type="entry name" value="NFAT NUCLEAR FACTOR, ISOFORM B"/>
    <property type="match status" value="1"/>
</dbReference>
<sequence>MLLKYSQAQKRLKSAGAGKPQRATGMMKITSGMINVTPRVHRKVLKAASKRPSSHHRSLTASKKEDRITVDPCDNSNDSGLGFDHHLEYQVAHQTSLRFSDKEWYLRTNYPAKSSPKHRMSCITSVFRPSVEQTEHLACWSEESPETKRRRLEIKLESDDANDNFSFPESIAPSRTPLCLPITRTSRGKLLQTSALPLNLPTAPLTLSSQLSATSRNGRMHLQILCQPEQQHRARYQTEGSRGAVKDRTGNGFPVVKLVGYDQPTFLQVFIGTDQGRVAPHMFYQACRVSGKNSTPCVEKKVDGTIVIEVDVEPSKDMVVTCDCVGILKERNVDVEHRFPEEGSGRSKKKSTRCRMVFRSSITHLDGTVETLQVTSQPIVCTQPPGVPEICKKSLNSSVATGGQEIFILGKNFLKDTRVVFQEGDGNNIAWKQSVQPDKEFLQQSHLVCAVPPYQRTDITESVSVRLCVESSGKSSEPHTFLYTPVPSGSLVSSPDKTNNSALTPDGPLFNPASTLATSSPNVVNSLGNFIGDSNLVAAASSSLLLNTDPASTYIAPEQSPGQDEKVHPVMMWSTPIESLDKPMDIASQMMPPPPPALISLNLRRPSLQMIVPEISPDDMKKEMPDSSEIPQTFVSVSDLTSTQSPSMDTFRQFVSDKNNTPLPSLSVENFLSNLEGVSDFSTKEQIKTQMISDVPELLTQSVVKTVFEEPSANILSSVQSNISSSDIINTSPSLVFTSAVSEQTSSNGNQENINVINNNPMVSETTTSALHVHGLDLQHSSLISREQNARLDALVSSALVAPTSATERLDAFVTSTADSHISPNSSPSILTPIPETAHLNPIQPLTVADQSLNIINHQDTVPMTQILQETTLPSQIQENTQVITESSLCSLLTSSSPIQNIVSINHITPQPINLTQNSLSITSPSQYDEAKFVPKITVDLNSNQNIEIKPSNKFLMPLPTPNQTMEKKEPSQFLIPKQEVFEIKSTAPTSQPQVKKCEEGMPLPQELTNMSENDLLCYINTSYFDKI</sequence>
<dbReference type="PANTHER" id="PTHR12533">
    <property type="entry name" value="NFAT"/>
    <property type="match status" value="1"/>
</dbReference>
<dbReference type="GO" id="GO:0000981">
    <property type="term" value="F:DNA-binding transcription factor activity, RNA polymerase II-specific"/>
    <property type="evidence" value="ECO:0007669"/>
    <property type="project" value="TreeGrafter"/>
</dbReference>
<dbReference type="GO" id="GO:0005667">
    <property type="term" value="C:transcription regulator complex"/>
    <property type="evidence" value="ECO:0007669"/>
    <property type="project" value="TreeGrafter"/>
</dbReference>
<evidence type="ECO:0000256" key="20">
    <source>
        <dbReference type="ARBA" id="ARBA00080722"/>
    </source>
</evidence>
<dbReference type="GO" id="GO:0048468">
    <property type="term" value="P:cell development"/>
    <property type="evidence" value="ECO:0007669"/>
    <property type="project" value="UniProtKB-ARBA"/>
</dbReference>
<keyword evidence="8" id="KW-0227">DNA damage</keyword>
<evidence type="ECO:0000256" key="9">
    <source>
        <dbReference type="ARBA" id="ARBA00022765"/>
    </source>
</evidence>
<keyword evidence="16" id="KW-0539">Nucleus</keyword>
<evidence type="ECO:0000256" key="11">
    <source>
        <dbReference type="ARBA" id="ARBA00022990"/>
    </source>
</evidence>
<dbReference type="InterPro" id="IPR032397">
    <property type="entry name" value="RHD_dimer"/>
</dbReference>
<dbReference type="GO" id="GO:0006974">
    <property type="term" value="P:DNA damage response"/>
    <property type="evidence" value="ECO:0007669"/>
    <property type="project" value="UniProtKB-KW"/>
</dbReference>
<dbReference type="Pfam" id="PF16179">
    <property type="entry name" value="RHD_dimer"/>
    <property type="match status" value="1"/>
</dbReference>
<reference evidence="23" key="1">
    <citation type="submission" date="2015-12" db="EMBL/GenBank/DDBJ databases">
        <title>De novo transcriptome assembly of four potential Pierce s Disease insect vectors from Arizona vineyards.</title>
        <authorList>
            <person name="Tassone E.E."/>
        </authorList>
    </citation>
    <scope>NUCLEOTIDE SEQUENCE</scope>
</reference>
<feature type="compositionally biased region" description="Polar residues" evidence="21">
    <location>
        <begin position="490"/>
        <end position="503"/>
    </location>
</feature>
<evidence type="ECO:0000256" key="12">
    <source>
        <dbReference type="ARBA" id="ARBA00023015"/>
    </source>
</evidence>
<comment type="subcellular location">
    <subcellularLocation>
        <location evidence="2">Chromosome</location>
    </subcellularLocation>
    <subcellularLocation>
        <location evidence="3">Cytoplasm</location>
    </subcellularLocation>
    <subcellularLocation>
        <location evidence="1">Nucleus</location>
    </subcellularLocation>
</comment>
<dbReference type="PROSITE" id="PS50254">
    <property type="entry name" value="REL_2"/>
    <property type="match status" value="1"/>
</dbReference>
<name>A0A1B6BWQ8_9HEMI</name>
<dbReference type="SUPFAM" id="SSF81296">
    <property type="entry name" value="E set domains"/>
    <property type="match status" value="1"/>
</dbReference>
<dbReference type="SMART" id="SM00429">
    <property type="entry name" value="IPT"/>
    <property type="match status" value="1"/>
</dbReference>
<evidence type="ECO:0000256" key="16">
    <source>
        <dbReference type="ARBA" id="ARBA00023242"/>
    </source>
</evidence>
<keyword evidence="13" id="KW-0238">DNA-binding</keyword>
<evidence type="ECO:0000256" key="10">
    <source>
        <dbReference type="ARBA" id="ARBA00022843"/>
    </source>
</evidence>
<evidence type="ECO:0000259" key="22">
    <source>
        <dbReference type="PROSITE" id="PS50254"/>
    </source>
</evidence>
<dbReference type="InterPro" id="IPR011539">
    <property type="entry name" value="RHD_DNA_bind_dom"/>
</dbReference>
<keyword evidence="11" id="KW-0007">Acetylation</keyword>
<evidence type="ECO:0000313" key="23">
    <source>
        <dbReference type="EMBL" id="JAS05708.1"/>
    </source>
</evidence>
<evidence type="ECO:0000256" key="18">
    <source>
        <dbReference type="ARBA" id="ARBA00065799"/>
    </source>
</evidence>
<dbReference type="InterPro" id="IPR008967">
    <property type="entry name" value="p53-like_TF_DNA-bd_sf"/>
</dbReference>
<evidence type="ECO:0000256" key="8">
    <source>
        <dbReference type="ARBA" id="ARBA00022763"/>
    </source>
</evidence>
<feature type="compositionally biased region" description="Basic residues" evidence="21">
    <location>
        <begin position="48"/>
        <end position="58"/>
    </location>
</feature>